<keyword evidence="1" id="KW-0732">Signal</keyword>
<evidence type="ECO:0000256" key="1">
    <source>
        <dbReference type="SAM" id="SignalP"/>
    </source>
</evidence>
<accession>A0ABP8E6L2</accession>
<gene>
    <name evidence="3" type="ORF">GCM10022256_34500</name>
</gene>
<dbReference type="RefSeq" id="WP_344798512.1">
    <property type="nucleotide sequence ID" value="NZ_BAABAU010000007.1"/>
</dbReference>
<dbReference type="CDD" id="cd14814">
    <property type="entry name" value="Peptidase_M15"/>
    <property type="match status" value="1"/>
</dbReference>
<feature type="signal peptide" evidence="1">
    <location>
        <begin position="1"/>
        <end position="48"/>
    </location>
</feature>
<sequence length="206" mass="21845">MITSTPTPAGLTSRTGARGARGRLAVAALAALATIALVAGASATPAHAATKAWGGYSNGKIPLTSLTKVTNGWLRTDAAKGYSSFSAAFNSKFKKPLSVSEGYRSYTTQKAIFTSRNSPHTKPQHNDTEWAGKYWTRKPGTSLAAIPGTSVHGWALAVDFGANVQKAGTAEKKWADANGPKYGWYPVGNSYGEPWHFEFTPLPVKK</sequence>
<dbReference type="EMBL" id="BAABAU010000007">
    <property type="protein sequence ID" value="GAA4267838.1"/>
    <property type="molecule type" value="Genomic_DNA"/>
</dbReference>
<dbReference type="InterPro" id="IPR003709">
    <property type="entry name" value="VanY-like_core_dom"/>
</dbReference>
<dbReference type="SUPFAM" id="SSF55166">
    <property type="entry name" value="Hedgehog/DD-peptidase"/>
    <property type="match status" value="1"/>
</dbReference>
<evidence type="ECO:0000259" key="2">
    <source>
        <dbReference type="Pfam" id="PF02557"/>
    </source>
</evidence>
<reference evidence="4" key="1">
    <citation type="journal article" date="2019" name="Int. J. Syst. Evol. Microbiol.">
        <title>The Global Catalogue of Microorganisms (GCM) 10K type strain sequencing project: providing services to taxonomists for standard genome sequencing and annotation.</title>
        <authorList>
            <consortium name="The Broad Institute Genomics Platform"/>
            <consortium name="The Broad Institute Genome Sequencing Center for Infectious Disease"/>
            <person name="Wu L."/>
            <person name="Ma J."/>
        </authorList>
    </citation>
    <scope>NUCLEOTIDE SEQUENCE [LARGE SCALE GENOMIC DNA]</scope>
    <source>
        <strain evidence="4">JCM 17442</strain>
    </source>
</reference>
<protein>
    <recommendedName>
        <fullName evidence="2">D-alanyl-D-alanine carboxypeptidase-like core domain-containing protein</fullName>
    </recommendedName>
</protein>
<dbReference type="InterPro" id="IPR052179">
    <property type="entry name" value="DD-CPase-like"/>
</dbReference>
<dbReference type="PANTHER" id="PTHR34385:SF1">
    <property type="entry name" value="PEPTIDOGLYCAN L-ALANYL-D-GLUTAMATE ENDOPEPTIDASE CWLK"/>
    <property type="match status" value="1"/>
</dbReference>
<evidence type="ECO:0000313" key="3">
    <source>
        <dbReference type="EMBL" id="GAA4267838.1"/>
    </source>
</evidence>
<name>A0ABP8E6L2_9MICO</name>
<organism evidence="3 4">
    <name type="scientific">Frondihabitans peucedani</name>
    <dbReference type="NCBI Taxonomy" id="598626"/>
    <lineage>
        <taxon>Bacteria</taxon>
        <taxon>Bacillati</taxon>
        <taxon>Actinomycetota</taxon>
        <taxon>Actinomycetes</taxon>
        <taxon>Micrococcales</taxon>
        <taxon>Microbacteriaceae</taxon>
        <taxon>Frondihabitans</taxon>
    </lineage>
</organism>
<evidence type="ECO:0000313" key="4">
    <source>
        <dbReference type="Proteomes" id="UP001501594"/>
    </source>
</evidence>
<dbReference type="Gene3D" id="3.30.1380.10">
    <property type="match status" value="1"/>
</dbReference>
<dbReference type="Pfam" id="PF02557">
    <property type="entry name" value="VanY"/>
    <property type="match status" value="1"/>
</dbReference>
<dbReference type="Proteomes" id="UP001501594">
    <property type="component" value="Unassembled WGS sequence"/>
</dbReference>
<proteinExistence type="predicted"/>
<keyword evidence="4" id="KW-1185">Reference proteome</keyword>
<dbReference type="PANTHER" id="PTHR34385">
    <property type="entry name" value="D-ALANYL-D-ALANINE CARBOXYPEPTIDASE"/>
    <property type="match status" value="1"/>
</dbReference>
<comment type="caution">
    <text evidence="3">The sequence shown here is derived from an EMBL/GenBank/DDBJ whole genome shotgun (WGS) entry which is preliminary data.</text>
</comment>
<dbReference type="InterPro" id="IPR009045">
    <property type="entry name" value="Zn_M74/Hedgehog-like"/>
</dbReference>
<feature type="domain" description="D-alanyl-D-alanine carboxypeptidase-like core" evidence="2">
    <location>
        <begin position="74"/>
        <end position="201"/>
    </location>
</feature>
<feature type="chain" id="PRO_5047280002" description="D-alanyl-D-alanine carboxypeptidase-like core domain-containing protein" evidence="1">
    <location>
        <begin position="49"/>
        <end position="206"/>
    </location>
</feature>